<feature type="region of interest" description="Disordered" evidence="9">
    <location>
        <begin position="294"/>
        <end position="314"/>
    </location>
</feature>
<evidence type="ECO:0000256" key="6">
    <source>
        <dbReference type="ARBA" id="ARBA00023157"/>
    </source>
</evidence>
<keyword evidence="3 11" id="KW-0732">Signal</keyword>
<name>A0AAW1ERL3_ZOAVI</name>
<dbReference type="InterPro" id="IPR047164">
    <property type="entry name" value="OX2G-like"/>
</dbReference>
<keyword evidence="6" id="KW-1015">Disulfide bond</keyword>
<evidence type="ECO:0000256" key="2">
    <source>
        <dbReference type="ARBA" id="ARBA00022692"/>
    </source>
</evidence>
<evidence type="ECO:0000256" key="11">
    <source>
        <dbReference type="SAM" id="SignalP"/>
    </source>
</evidence>
<feature type="transmembrane region" description="Helical" evidence="10">
    <location>
        <begin position="243"/>
        <end position="266"/>
    </location>
</feature>
<protein>
    <recommendedName>
        <fullName evidence="12">Ig-like domain-containing protein</fullName>
    </recommendedName>
</protein>
<dbReference type="InterPro" id="IPR013106">
    <property type="entry name" value="Ig_V-set"/>
</dbReference>
<dbReference type="SUPFAM" id="SSF48726">
    <property type="entry name" value="Immunoglobulin"/>
    <property type="match status" value="1"/>
</dbReference>
<dbReference type="GO" id="GO:0034113">
    <property type="term" value="P:heterotypic cell-cell adhesion"/>
    <property type="evidence" value="ECO:0007669"/>
    <property type="project" value="TreeGrafter"/>
</dbReference>
<dbReference type="InterPro" id="IPR003599">
    <property type="entry name" value="Ig_sub"/>
</dbReference>
<dbReference type="PROSITE" id="PS50835">
    <property type="entry name" value="IG_LIKE"/>
    <property type="match status" value="1"/>
</dbReference>
<feature type="compositionally biased region" description="Basic and acidic residues" evidence="9">
    <location>
        <begin position="294"/>
        <end position="306"/>
    </location>
</feature>
<dbReference type="InterPro" id="IPR036179">
    <property type="entry name" value="Ig-like_dom_sf"/>
</dbReference>
<evidence type="ECO:0000256" key="5">
    <source>
        <dbReference type="ARBA" id="ARBA00023136"/>
    </source>
</evidence>
<dbReference type="GO" id="GO:0098632">
    <property type="term" value="F:cell-cell adhesion mediator activity"/>
    <property type="evidence" value="ECO:0007669"/>
    <property type="project" value="InterPro"/>
</dbReference>
<dbReference type="Gene3D" id="2.60.40.10">
    <property type="entry name" value="Immunoglobulins"/>
    <property type="match status" value="2"/>
</dbReference>
<dbReference type="Pfam" id="PF07686">
    <property type="entry name" value="V-set"/>
    <property type="match status" value="1"/>
</dbReference>
<dbReference type="PANTHER" id="PTHR46841:SF7">
    <property type="entry name" value="IG-LIKE DOMAIN-CONTAINING PROTEIN"/>
    <property type="match status" value="1"/>
</dbReference>
<evidence type="ECO:0000313" key="13">
    <source>
        <dbReference type="EMBL" id="KAK9523914.1"/>
    </source>
</evidence>
<dbReference type="EMBL" id="JBCEZU010000156">
    <property type="protein sequence ID" value="KAK9523914.1"/>
    <property type="molecule type" value="Genomic_DNA"/>
</dbReference>
<proteinExistence type="predicted"/>
<keyword evidence="14" id="KW-1185">Reference proteome</keyword>
<evidence type="ECO:0000256" key="3">
    <source>
        <dbReference type="ARBA" id="ARBA00022729"/>
    </source>
</evidence>
<dbReference type="Proteomes" id="UP001488805">
    <property type="component" value="Unassembled WGS sequence"/>
</dbReference>
<keyword evidence="7" id="KW-0325">Glycoprotein</keyword>
<comment type="caution">
    <text evidence="13">The sequence shown here is derived from an EMBL/GenBank/DDBJ whole genome shotgun (WGS) entry which is preliminary data.</text>
</comment>
<keyword evidence="4 10" id="KW-1133">Transmembrane helix</keyword>
<feature type="chain" id="PRO_5043721460" description="Ig-like domain-containing protein" evidence="11">
    <location>
        <begin position="22"/>
        <end position="351"/>
    </location>
</feature>
<evidence type="ECO:0000259" key="12">
    <source>
        <dbReference type="PROSITE" id="PS50835"/>
    </source>
</evidence>
<dbReference type="SMART" id="SM00409">
    <property type="entry name" value="IG"/>
    <property type="match status" value="1"/>
</dbReference>
<feature type="domain" description="Ig-like" evidence="12">
    <location>
        <begin position="35"/>
        <end position="123"/>
    </location>
</feature>
<keyword evidence="2 10" id="KW-0812">Transmembrane</keyword>
<dbReference type="InterPro" id="IPR007110">
    <property type="entry name" value="Ig-like_dom"/>
</dbReference>
<dbReference type="GO" id="GO:0150079">
    <property type="term" value="P:negative regulation of neuroinflammatory response"/>
    <property type="evidence" value="ECO:0007669"/>
    <property type="project" value="TreeGrafter"/>
</dbReference>
<sequence>MSRRAVLQFLCALGVFHKGQTALIESQHTVLAALGDNACLNCQLMRSKDVVQVTWQKISPEGKTDLATDNKHFGQKVNTKYQGRVEFKAAGLQNSSIVIRNVTDQDEGCYRCLFNTYPDGALTGRTCLQLYELHEAVLHVRDSNSAEELLVSCSATGRPAPTVTLTVPHCNSTSIANTNGTVTVTTTAVLSRLRDNGPRVGCAVRVLSGPQIEVYAVIPEVIQSSADGFDVGSGSDNDFNICLIIGLVFGGVCVCAAAAAAVIILYKRKHQNRQNPQVNTCSTPDILESVNVSERDNEKNNKDSHEPTTPLMKRGEELQLRSTGKNKTATAQNGLREEYNLISVPKFNLQD</sequence>
<dbReference type="GO" id="GO:0030424">
    <property type="term" value="C:axon"/>
    <property type="evidence" value="ECO:0007669"/>
    <property type="project" value="TreeGrafter"/>
</dbReference>
<evidence type="ECO:0000256" key="9">
    <source>
        <dbReference type="SAM" id="MobiDB-lite"/>
    </source>
</evidence>
<dbReference type="InterPro" id="IPR013783">
    <property type="entry name" value="Ig-like_fold"/>
</dbReference>
<dbReference type="GO" id="GO:0043025">
    <property type="term" value="C:neuronal cell body"/>
    <property type="evidence" value="ECO:0007669"/>
    <property type="project" value="TreeGrafter"/>
</dbReference>
<dbReference type="PANTHER" id="PTHR46841">
    <property type="entry name" value="OX-2 MEMBRANE GLYCOPROTEIN"/>
    <property type="match status" value="1"/>
</dbReference>
<evidence type="ECO:0000256" key="1">
    <source>
        <dbReference type="ARBA" id="ARBA00004167"/>
    </source>
</evidence>
<evidence type="ECO:0000313" key="14">
    <source>
        <dbReference type="Proteomes" id="UP001488805"/>
    </source>
</evidence>
<keyword evidence="8" id="KW-0393">Immunoglobulin domain</keyword>
<accession>A0AAW1ERL3</accession>
<keyword evidence="5 10" id="KW-0472">Membrane</keyword>
<dbReference type="GO" id="GO:0009986">
    <property type="term" value="C:cell surface"/>
    <property type="evidence" value="ECO:0007669"/>
    <property type="project" value="TreeGrafter"/>
</dbReference>
<organism evidence="13 14">
    <name type="scientific">Zoarces viviparus</name>
    <name type="common">Viviparous eelpout</name>
    <name type="synonym">Blennius viviparus</name>
    <dbReference type="NCBI Taxonomy" id="48416"/>
    <lineage>
        <taxon>Eukaryota</taxon>
        <taxon>Metazoa</taxon>
        <taxon>Chordata</taxon>
        <taxon>Craniata</taxon>
        <taxon>Vertebrata</taxon>
        <taxon>Euteleostomi</taxon>
        <taxon>Actinopterygii</taxon>
        <taxon>Neopterygii</taxon>
        <taxon>Teleostei</taxon>
        <taxon>Neoteleostei</taxon>
        <taxon>Acanthomorphata</taxon>
        <taxon>Eupercaria</taxon>
        <taxon>Perciformes</taxon>
        <taxon>Cottioidei</taxon>
        <taxon>Zoarcales</taxon>
        <taxon>Zoarcidae</taxon>
        <taxon>Zoarcinae</taxon>
        <taxon>Zoarces</taxon>
    </lineage>
</organism>
<evidence type="ECO:0000256" key="8">
    <source>
        <dbReference type="ARBA" id="ARBA00023319"/>
    </source>
</evidence>
<feature type="signal peptide" evidence="11">
    <location>
        <begin position="1"/>
        <end position="21"/>
    </location>
</feature>
<evidence type="ECO:0000256" key="4">
    <source>
        <dbReference type="ARBA" id="ARBA00022989"/>
    </source>
</evidence>
<evidence type="ECO:0000256" key="10">
    <source>
        <dbReference type="SAM" id="Phobius"/>
    </source>
</evidence>
<evidence type="ECO:0000256" key="7">
    <source>
        <dbReference type="ARBA" id="ARBA00023180"/>
    </source>
</evidence>
<dbReference type="AlphaFoldDB" id="A0AAW1ERL3"/>
<dbReference type="GO" id="GO:0016020">
    <property type="term" value="C:membrane"/>
    <property type="evidence" value="ECO:0007669"/>
    <property type="project" value="UniProtKB-SubCell"/>
</dbReference>
<gene>
    <name evidence="13" type="ORF">VZT92_017796</name>
</gene>
<comment type="subcellular location">
    <subcellularLocation>
        <location evidence="1">Membrane</location>
        <topology evidence="1">Single-pass membrane protein</topology>
    </subcellularLocation>
</comment>
<reference evidence="13 14" key="1">
    <citation type="journal article" date="2024" name="Genome Biol. Evol.">
        <title>Chromosome-level genome assembly of the viviparous eelpout Zoarces viviparus.</title>
        <authorList>
            <person name="Fuhrmann N."/>
            <person name="Brasseur M.V."/>
            <person name="Bakowski C.E."/>
            <person name="Podsiadlowski L."/>
            <person name="Prost S."/>
            <person name="Krehenwinkel H."/>
            <person name="Mayer C."/>
        </authorList>
    </citation>
    <scope>NUCLEOTIDE SEQUENCE [LARGE SCALE GENOMIC DNA]</scope>
    <source>
        <strain evidence="13">NO-MEL_2022_Ind0_liver</strain>
    </source>
</reference>